<reference evidence="1 2" key="1">
    <citation type="submission" date="2019-02" db="EMBL/GenBank/DDBJ databases">
        <title>Deep-cultivation of Planctomycetes and their phenomic and genomic characterization uncovers novel biology.</title>
        <authorList>
            <person name="Wiegand S."/>
            <person name="Jogler M."/>
            <person name="Boedeker C."/>
            <person name="Pinto D."/>
            <person name="Vollmers J."/>
            <person name="Rivas-Marin E."/>
            <person name="Kohn T."/>
            <person name="Peeters S.H."/>
            <person name="Heuer A."/>
            <person name="Rast P."/>
            <person name="Oberbeckmann S."/>
            <person name="Bunk B."/>
            <person name="Jeske O."/>
            <person name="Meyerdierks A."/>
            <person name="Storesund J.E."/>
            <person name="Kallscheuer N."/>
            <person name="Luecker S."/>
            <person name="Lage O.M."/>
            <person name="Pohl T."/>
            <person name="Merkel B.J."/>
            <person name="Hornburger P."/>
            <person name="Mueller R.-W."/>
            <person name="Bruemmer F."/>
            <person name="Labrenz M."/>
            <person name="Spormann A.M."/>
            <person name="Op den Camp H."/>
            <person name="Overmann J."/>
            <person name="Amann R."/>
            <person name="Jetten M.S.M."/>
            <person name="Mascher T."/>
            <person name="Medema M.H."/>
            <person name="Devos D.P."/>
            <person name="Kaster A.-K."/>
            <person name="Ovreas L."/>
            <person name="Rohde M."/>
            <person name="Galperin M.Y."/>
            <person name="Jogler C."/>
        </authorList>
    </citation>
    <scope>NUCLEOTIDE SEQUENCE [LARGE SCALE GENOMIC DNA]</scope>
    <source>
        <strain evidence="1 2">Spa11</strain>
    </source>
</reference>
<protein>
    <recommendedName>
        <fullName evidence="3">DUF488 domain-containing protein</fullName>
    </recommendedName>
</protein>
<evidence type="ECO:0000313" key="1">
    <source>
        <dbReference type="EMBL" id="QDV75479.1"/>
    </source>
</evidence>
<accession>A0A518KCJ5</accession>
<dbReference type="EMBL" id="CP036349">
    <property type="protein sequence ID" value="QDV75479.1"/>
    <property type="molecule type" value="Genomic_DNA"/>
</dbReference>
<sequence>MSSPALRTIYTVGYSTHEWPAFVALLRGAGITALADVRSNPQARLPQYRQENLAPGLRAEGIAYVWLGKELGARRDERECYVNGQVDYELVATLPNFRAGLARLEKGVVDHTVTLMCAEREPLDCHRGVLIARVLKAGGWRVRHLRADGSIEEHDETERRMVQRVGIDPLLDAGVEHETLVERAYRELGRAMTYKPPQDADG</sequence>
<proteinExistence type="predicted"/>
<dbReference type="AlphaFoldDB" id="A0A518KCJ5"/>
<dbReference type="InterPro" id="IPR007438">
    <property type="entry name" value="DUF488"/>
</dbReference>
<evidence type="ECO:0000313" key="2">
    <source>
        <dbReference type="Proteomes" id="UP000316426"/>
    </source>
</evidence>
<name>A0A518KCJ5_9BACT</name>
<dbReference type="Proteomes" id="UP000316426">
    <property type="component" value="Chromosome"/>
</dbReference>
<keyword evidence="2" id="KW-1185">Reference proteome</keyword>
<dbReference type="KEGG" id="bmei:Spa11_36970"/>
<organism evidence="1 2">
    <name type="scientific">Botrimarina mediterranea</name>
    <dbReference type="NCBI Taxonomy" id="2528022"/>
    <lineage>
        <taxon>Bacteria</taxon>
        <taxon>Pseudomonadati</taxon>
        <taxon>Planctomycetota</taxon>
        <taxon>Planctomycetia</taxon>
        <taxon>Pirellulales</taxon>
        <taxon>Lacipirellulaceae</taxon>
        <taxon>Botrimarina</taxon>
    </lineage>
</organism>
<evidence type="ECO:0008006" key="3">
    <source>
        <dbReference type="Google" id="ProtNLM"/>
    </source>
</evidence>
<dbReference type="PANTHER" id="PTHR39337:SF1">
    <property type="entry name" value="BLR5642 PROTEIN"/>
    <property type="match status" value="1"/>
</dbReference>
<dbReference type="RefSeq" id="WP_145114792.1">
    <property type="nucleotide sequence ID" value="NZ_CP036349.1"/>
</dbReference>
<dbReference type="Pfam" id="PF04343">
    <property type="entry name" value="DUF488"/>
    <property type="match status" value="1"/>
</dbReference>
<dbReference type="PANTHER" id="PTHR39337">
    <property type="entry name" value="BLR5642 PROTEIN"/>
    <property type="match status" value="1"/>
</dbReference>
<gene>
    <name evidence="1" type="ORF">Spa11_36970</name>
</gene>